<dbReference type="PANTHER" id="PTHR32468:SF0">
    <property type="entry name" value="K(+)_H(+) ANTIPORTER 1"/>
    <property type="match status" value="1"/>
</dbReference>
<dbReference type="EMBL" id="VUJW01000011">
    <property type="protein sequence ID" value="KAA1425683.1"/>
    <property type="molecule type" value="Genomic_DNA"/>
</dbReference>
<feature type="transmembrane region" description="Helical" evidence="7">
    <location>
        <begin position="38"/>
        <end position="61"/>
    </location>
</feature>
<feature type="domain" description="Cation/H+ exchanger transmembrane" evidence="8">
    <location>
        <begin position="29"/>
        <end position="418"/>
    </location>
</feature>
<dbReference type="RefSeq" id="WP_149751869.1">
    <property type="nucleotide sequence ID" value="NZ_VUJW01000011.1"/>
</dbReference>
<evidence type="ECO:0000259" key="8">
    <source>
        <dbReference type="Pfam" id="PF00999"/>
    </source>
</evidence>
<organism evidence="9 10">
    <name type="scientific">Nocardioides antri</name>
    <dbReference type="NCBI Taxonomy" id="2607659"/>
    <lineage>
        <taxon>Bacteria</taxon>
        <taxon>Bacillati</taxon>
        <taxon>Actinomycetota</taxon>
        <taxon>Actinomycetes</taxon>
        <taxon>Propionibacteriales</taxon>
        <taxon>Nocardioidaceae</taxon>
        <taxon>Nocardioides</taxon>
    </lineage>
</organism>
<keyword evidence="6 7" id="KW-0472">Membrane</keyword>
<dbReference type="Gene3D" id="1.20.1530.20">
    <property type="match status" value="1"/>
</dbReference>
<keyword evidence="2" id="KW-0813">Transport</keyword>
<evidence type="ECO:0000256" key="2">
    <source>
        <dbReference type="ARBA" id="ARBA00022448"/>
    </source>
</evidence>
<evidence type="ECO:0000256" key="4">
    <source>
        <dbReference type="ARBA" id="ARBA00022989"/>
    </source>
</evidence>
<feature type="transmembrane region" description="Helical" evidence="7">
    <location>
        <begin position="6"/>
        <end position="31"/>
    </location>
</feature>
<dbReference type="InterPro" id="IPR050794">
    <property type="entry name" value="CPA2_transporter"/>
</dbReference>
<feature type="transmembrane region" description="Helical" evidence="7">
    <location>
        <begin position="81"/>
        <end position="102"/>
    </location>
</feature>
<protein>
    <submittedName>
        <fullName evidence="9">Cation/H(+) antiporter</fullName>
    </submittedName>
</protein>
<keyword evidence="10" id="KW-1185">Reference proteome</keyword>
<feature type="transmembrane region" description="Helical" evidence="7">
    <location>
        <begin position="109"/>
        <end position="128"/>
    </location>
</feature>
<proteinExistence type="predicted"/>
<comment type="caution">
    <text evidence="9">The sequence shown here is derived from an EMBL/GenBank/DDBJ whole genome shotgun (WGS) entry which is preliminary data.</text>
</comment>
<evidence type="ECO:0000256" key="1">
    <source>
        <dbReference type="ARBA" id="ARBA00004141"/>
    </source>
</evidence>
<dbReference type="PANTHER" id="PTHR32468">
    <property type="entry name" value="CATION/H + ANTIPORTER"/>
    <property type="match status" value="1"/>
</dbReference>
<evidence type="ECO:0000313" key="9">
    <source>
        <dbReference type="EMBL" id="KAA1425683.1"/>
    </source>
</evidence>
<feature type="transmembrane region" description="Helical" evidence="7">
    <location>
        <begin position="301"/>
        <end position="323"/>
    </location>
</feature>
<dbReference type="GO" id="GO:1902600">
    <property type="term" value="P:proton transmembrane transport"/>
    <property type="evidence" value="ECO:0007669"/>
    <property type="project" value="InterPro"/>
</dbReference>
<gene>
    <name evidence="9" type="ORF">F0U47_18030</name>
</gene>
<reference evidence="9 10" key="1">
    <citation type="submission" date="2019-09" db="EMBL/GenBank/DDBJ databases">
        <title>Nocardioides panacisoli sp. nov., isolated from the soil of a ginseng field.</title>
        <authorList>
            <person name="Cho C."/>
        </authorList>
    </citation>
    <scope>NUCLEOTIDE SEQUENCE [LARGE SCALE GENOMIC DNA]</scope>
    <source>
        <strain evidence="9 10">BN140041</strain>
    </source>
</reference>
<evidence type="ECO:0000313" key="10">
    <source>
        <dbReference type="Proteomes" id="UP000324351"/>
    </source>
</evidence>
<dbReference type="InterPro" id="IPR006153">
    <property type="entry name" value="Cation/H_exchanger_TM"/>
</dbReference>
<sequence length="690" mass="71754">MSHVILLAAAVPGPVVDFSVILALLALIIVVAKAAGMLVAKVGIPPVVGEIAAGVLLGPSLLGMELSGEIFPVDQRGFLDILARIGLVLFMFVVGLELDISLVKGRGKVAGSVSVCSIVLPFALGIGLAKIFVETEATSGLKPDGVGFWPFALFMGAAMSITAFPVLARILTDRRMHRTETGGLALACAATDDIIAWTLLAVVLAVSGIDGGHGHLPSWGIYLAIPFVLVAIFLVRPALTQLTAAYKRAGELTPTILSVVLIGMLLFSATTEVIGIHYIFGAFLFGAIIPHENAAALRHEILVRLEQISVLLLLPVFFLLSGLKVNIQGLGSEHILPLVGILAVAIVGKYVGAYVGAKLQKVPHWQASSLGLLMNTRGLTELIILNVGLEKGLLSPELFTLMVIMALVTTVMTGPLLAFTYPQRRVARDIAEAERAALGDEAVDRILVLSRPGAANEVPLEIAVTMLAGARPAEIVVADLQPQGRLLDLGSGLSGELADMAAAMESQQVLVRRGEELGVPVRVIAHPSADVEQDLVELVQVLAPQGLVAWSDDPSLEAVLAVVDCPSAIVAEGTDPFPPQVPVAVAWTSDSNGDAAVVLGARLALARQVPLQLPTAGGRRLVAIRTALEERGVRVADPVAPDPDSGLTAPVIDIAGRGAGATATIAAQSEPDAVPVDFAAVELGAEVGAE</sequence>
<name>A0A5B1LYE5_9ACTN</name>
<dbReference type="Proteomes" id="UP000324351">
    <property type="component" value="Unassembled WGS sequence"/>
</dbReference>
<reference evidence="9 10" key="2">
    <citation type="submission" date="2019-09" db="EMBL/GenBank/DDBJ databases">
        <authorList>
            <person name="Jin C."/>
        </authorList>
    </citation>
    <scope>NUCLEOTIDE SEQUENCE [LARGE SCALE GENOMIC DNA]</scope>
    <source>
        <strain evidence="9 10">BN140041</strain>
    </source>
</reference>
<keyword evidence="5" id="KW-0406">Ion transport</keyword>
<comment type="subcellular location">
    <subcellularLocation>
        <location evidence="1">Membrane</location>
        <topology evidence="1">Multi-pass membrane protein</topology>
    </subcellularLocation>
</comment>
<feature type="transmembrane region" description="Helical" evidence="7">
    <location>
        <begin position="183"/>
        <end position="207"/>
    </location>
</feature>
<dbReference type="GO" id="GO:0016020">
    <property type="term" value="C:membrane"/>
    <property type="evidence" value="ECO:0007669"/>
    <property type="project" value="UniProtKB-SubCell"/>
</dbReference>
<keyword evidence="4 7" id="KW-1133">Transmembrane helix</keyword>
<evidence type="ECO:0000256" key="5">
    <source>
        <dbReference type="ARBA" id="ARBA00023065"/>
    </source>
</evidence>
<feature type="transmembrane region" description="Helical" evidence="7">
    <location>
        <begin position="148"/>
        <end position="171"/>
    </location>
</feature>
<dbReference type="GO" id="GO:0015297">
    <property type="term" value="F:antiporter activity"/>
    <property type="evidence" value="ECO:0007669"/>
    <property type="project" value="InterPro"/>
</dbReference>
<dbReference type="InterPro" id="IPR038770">
    <property type="entry name" value="Na+/solute_symporter_sf"/>
</dbReference>
<feature type="transmembrane region" description="Helical" evidence="7">
    <location>
        <begin position="256"/>
        <end position="289"/>
    </location>
</feature>
<keyword evidence="3 7" id="KW-0812">Transmembrane</keyword>
<evidence type="ECO:0000256" key="6">
    <source>
        <dbReference type="ARBA" id="ARBA00023136"/>
    </source>
</evidence>
<evidence type="ECO:0000256" key="3">
    <source>
        <dbReference type="ARBA" id="ARBA00022692"/>
    </source>
</evidence>
<evidence type="ECO:0000256" key="7">
    <source>
        <dbReference type="SAM" id="Phobius"/>
    </source>
</evidence>
<dbReference type="Pfam" id="PF00999">
    <property type="entry name" value="Na_H_Exchanger"/>
    <property type="match status" value="1"/>
</dbReference>
<feature type="transmembrane region" description="Helical" evidence="7">
    <location>
        <begin position="398"/>
        <end position="419"/>
    </location>
</feature>
<dbReference type="AlphaFoldDB" id="A0A5B1LYE5"/>
<accession>A0A5B1LYE5</accession>
<feature type="transmembrane region" description="Helical" evidence="7">
    <location>
        <begin position="219"/>
        <end position="235"/>
    </location>
</feature>
<feature type="transmembrane region" description="Helical" evidence="7">
    <location>
        <begin position="335"/>
        <end position="355"/>
    </location>
</feature>